<gene>
    <name evidence="2" type="ORF">BJ878DRAFT_428649</name>
</gene>
<dbReference type="Proteomes" id="UP000887226">
    <property type="component" value="Unassembled WGS sequence"/>
</dbReference>
<feature type="signal peptide" evidence="1">
    <location>
        <begin position="1"/>
        <end position="20"/>
    </location>
</feature>
<organism evidence="2 3">
    <name type="scientific">Calycina marina</name>
    <dbReference type="NCBI Taxonomy" id="1763456"/>
    <lineage>
        <taxon>Eukaryota</taxon>
        <taxon>Fungi</taxon>
        <taxon>Dikarya</taxon>
        <taxon>Ascomycota</taxon>
        <taxon>Pezizomycotina</taxon>
        <taxon>Leotiomycetes</taxon>
        <taxon>Helotiales</taxon>
        <taxon>Pezizellaceae</taxon>
        <taxon>Calycina</taxon>
    </lineage>
</organism>
<accession>A0A9P7YXT2</accession>
<protein>
    <submittedName>
        <fullName evidence="2">Uncharacterized protein</fullName>
    </submittedName>
</protein>
<feature type="chain" id="PRO_5040349449" evidence="1">
    <location>
        <begin position="21"/>
        <end position="137"/>
    </location>
</feature>
<feature type="non-terminal residue" evidence="2">
    <location>
        <position position="1"/>
    </location>
</feature>
<sequence>YIVSLFAIFNYLLFTLFVHSPDPAQHLQHALHFLNTIADDFFNYRSLDSSEFRRACGRTEWNDSLVFTCDNSNGGVGHISTSILNCVRYAISTGAGLSVPRIVIRDANNMIKLQTENRVKMDCLFDVQHLAQSLNIS</sequence>
<dbReference type="AlphaFoldDB" id="A0A9P7YXT2"/>
<evidence type="ECO:0000313" key="2">
    <source>
        <dbReference type="EMBL" id="KAG9241205.1"/>
    </source>
</evidence>
<evidence type="ECO:0000256" key="1">
    <source>
        <dbReference type="SAM" id="SignalP"/>
    </source>
</evidence>
<comment type="caution">
    <text evidence="2">The sequence shown here is derived from an EMBL/GenBank/DDBJ whole genome shotgun (WGS) entry which is preliminary data.</text>
</comment>
<keyword evidence="3" id="KW-1185">Reference proteome</keyword>
<dbReference type="EMBL" id="MU254252">
    <property type="protein sequence ID" value="KAG9241205.1"/>
    <property type="molecule type" value="Genomic_DNA"/>
</dbReference>
<name>A0A9P7YXT2_9HELO</name>
<dbReference type="OrthoDB" id="20368at2759"/>
<evidence type="ECO:0000313" key="3">
    <source>
        <dbReference type="Proteomes" id="UP000887226"/>
    </source>
</evidence>
<proteinExistence type="predicted"/>
<keyword evidence="1" id="KW-0732">Signal</keyword>
<reference evidence="2" key="1">
    <citation type="journal article" date="2021" name="IMA Fungus">
        <title>Genomic characterization of three marine fungi, including Emericellopsis atlantica sp. nov. with signatures of a generalist lifestyle and marine biomass degradation.</title>
        <authorList>
            <person name="Hagestad O.C."/>
            <person name="Hou L."/>
            <person name="Andersen J.H."/>
            <person name="Hansen E.H."/>
            <person name="Altermark B."/>
            <person name="Li C."/>
            <person name="Kuhnert E."/>
            <person name="Cox R.J."/>
            <person name="Crous P.W."/>
            <person name="Spatafora J.W."/>
            <person name="Lail K."/>
            <person name="Amirebrahimi M."/>
            <person name="Lipzen A."/>
            <person name="Pangilinan J."/>
            <person name="Andreopoulos W."/>
            <person name="Hayes R.D."/>
            <person name="Ng V."/>
            <person name="Grigoriev I.V."/>
            <person name="Jackson S.A."/>
            <person name="Sutton T.D.S."/>
            <person name="Dobson A.D.W."/>
            <person name="Rama T."/>
        </authorList>
    </citation>
    <scope>NUCLEOTIDE SEQUENCE</scope>
    <source>
        <strain evidence="2">TRa3180A</strain>
    </source>
</reference>